<dbReference type="RefSeq" id="WP_139211122.1">
    <property type="nucleotide sequence ID" value="NZ_FNYO01000030.1"/>
</dbReference>
<gene>
    <name evidence="2" type="ORF">SAMN04244579_02725</name>
</gene>
<feature type="chain" id="PRO_5011485536" evidence="1">
    <location>
        <begin position="18"/>
        <end position="141"/>
    </location>
</feature>
<evidence type="ECO:0000313" key="2">
    <source>
        <dbReference type="EMBL" id="SEI99098.1"/>
    </source>
</evidence>
<dbReference type="EMBL" id="FNYO01000030">
    <property type="protein sequence ID" value="SEI99098.1"/>
    <property type="molecule type" value="Genomic_DNA"/>
</dbReference>
<proteinExistence type="predicted"/>
<accession>A0A1H6V3F6</accession>
<dbReference type="AlphaFoldDB" id="A0A1H6V3F6"/>
<sequence>MKKILLLGALLSGAATAEEKVLLMDQLPHFVGDTVRVGDMSYALYPDRPCELPIVHAKDMRAGYAQYGDGQHKLCWGLTLRRNVVIVDDLGDSEPPYPLDIYRQAELRGSGTAVITKSMDNRNDYEPCPQLGHDRWCRKTP</sequence>
<evidence type="ECO:0000313" key="3">
    <source>
        <dbReference type="Proteomes" id="UP000199005"/>
    </source>
</evidence>
<name>A0A1H6V3F6_9GAMM</name>
<feature type="signal peptide" evidence="1">
    <location>
        <begin position="1"/>
        <end position="17"/>
    </location>
</feature>
<organism evidence="2 3">
    <name type="scientific">Azotobacter beijerinckii</name>
    <dbReference type="NCBI Taxonomy" id="170623"/>
    <lineage>
        <taxon>Bacteria</taxon>
        <taxon>Pseudomonadati</taxon>
        <taxon>Pseudomonadota</taxon>
        <taxon>Gammaproteobacteria</taxon>
        <taxon>Pseudomonadales</taxon>
        <taxon>Pseudomonadaceae</taxon>
        <taxon>Azotobacter</taxon>
    </lineage>
</organism>
<evidence type="ECO:0000256" key="1">
    <source>
        <dbReference type="SAM" id="SignalP"/>
    </source>
</evidence>
<reference evidence="2 3" key="1">
    <citation type="submission" date="2016-10" db="EMBL/GenBank/DDBJ databases">
        <authorList>
            <person name="de Groot N.N."/>
        </authorList>
    </citation>
    <scope>NUCLEOTIDE SEQUENCE [LARGE SCALE GENOMIC DNA]</scope>
    <source>
        <strain evidence="2 3">DSM 1041</strain>
    </source>
</reference>
<keyword evidence="1" id="KW-0732">Signal</keyword>
<protein>
    <submittedName>
        <fullName evidence="2">Uncharacterized protein</fullName>
    </submittedName>
</protein>
<dbReference type="STRING" id="170623.SAMN04244579_02725"/>
<dbReference type="Proteomes" id="UP000199005">
    <property type="component" value="Unassembled WGS sequence"/>
</dbReference>